<protein>
    <submittedName>
        <fullName evidence="2">Uncharacterized protein</fullName>
    </submittedName>
</protein>
<dbReference type="AlphaFoldDB" id="A0A7R9H7C0"/>
<organism evidence="2">
    <name type="scientific">Timema cristinae</name>
    <name type="common">Walking stick</name>
    <dbReference type="NCBI Taxonomy" id="61476"/>
    <lineage>
        <taxon>Eukaryota</taxon>
        <taxon>Metazoa</taxon>
        <taxon>Ecdysozoa</taxon>
        <taxon>Arthropoda</taxon>
        <taxon>Hexapoda</taxon>
        <taxon>Insecta</taxon>
        <taxon>Pterygota</taxon>
        <taxon>Neoptera</taxon>
        <taxon>Polyneoptera</taxon>
        <taxon>Phasmatodea</taxon>
        <taxon>Timematodea</taxon>
        <taxon>Timematoidea</taxon>
        <taxon>Timematidae</taxon>
        <taxon>Timema</taxon>
    </lineage>
</organism>
<dbReference type="EMBL" id="OC321705">
    <property type="protein sequence ID" value="CAD7410500.1"/>
    <property type="molecule type" value="Genomic_DNA"/>
</dbReference>
<reference evidence="2" key="1">
    <citation type="submission" date="2020-11" db="EMBL/GenBank/DDBJ databases">
        <authorList>
            <person name="Tran Van P."/>
        </authorList>
    </citation>
    <scope>NUCLEOTIDE SEQUENCE</scope>
</reference>
<dbReference type="UniPathway" id="UPA00378"/>
<sequence>MVASLVGTRLISHNLTSQERAMKQPRFLGSQPATRGREEHYDHHEFPGVVPRTFIGAIAVSAISAPFLLLVESLGLSKFLLQYIGIIIF</sequence>
<evidence type="ECO:0000256" key="1">
    <source>
        <dbReference type="SAM" id="Phobius"/>
    </source>
</evidence>
<keyword evidence="1" id="KW-0812">Transmembrane</keyword>
<name>A0A7R9H7C0_TIMCR</name>
<evidence type="ECO:0000313" key="2">
    <source>
        <dbReference type="EMBL" id="CAD7410500.1"/>
    </source>
</evidence>
<proteinExistence type="predicted"/>
<feature type="transmembrane region" description="Helical" evidence="1">
    <location>
        <begin position="53"/>
        <end position="71"/>
    </location>
</feature>
<keyword evidence="1" id="KW-0472">Membrane</keyword>
<keyword evidence="1" id="KW-1133">Transmembrane helix</keyword>
<accession>A0A7R9H7C0</accession>
<gene>
    <name evidence="2" type="ORF">TCEB3V08_LOCUS10523</name>
</gene>